<feature type="chain" id="PRO_5046995854" evidence="1">
    <location>
        <begin position="26"/>
        <end position="230"/>
    </location>
</feature>
<protein>
    <submittedName>
        <fullName evidence="2">DUF3313 domain-containing protein</fullName>
    </submittedName>
</protein>
<reference evidence="2 3" key="1">
    <citation type="submission" date="2021-07" db="EMBL/GenBank/DDBJ databases">
        <title>Paraburkholderia edwinii protects Aspergillus sp. from phenazines by acting as a toxin sponge.</title>
        <authorList>
            <person name="Dahlstrom K.M."/>
            <person name="Newman D.K."/>
        </authorList>
    </citation>
    <scope>NUCLEOTIDE SEQUENCE [LARGE SCALE GENOMIC DNA]</scope>
    <source>
        <strain evidence="2 3">Pe01</strain>
    </source>
</reference>
<feature type="signal peptide" evidence="1">
    <location>
        <begin position="1"/>
        <end position="25"/>
    </location>
</feature>
<dbReference type="EMBL" id="CP080096">
    <property type="protein sequence ID" value="QYD73772.1"/>
    <property type="molecule type" value="Genomic_DNA"/>
</dbReference>
<evidence type="ECO:0000256" key="1">
    <source>
        <dbReference type="SAM" id="SignalP"/>
    </source>
</evidence>
<dbReference type="PROSITE" id="PS51257">
    <property type="entry name" value="PROKAR_LIPOPROTEIN"/>
    <property type="match status" value="1"/>
</dbReference>
<dbReference type="InterPro" id="IPR021747">
    <property type="entry name" value="DUF3313"/>
</dbReference>
<organism evidence="2 3">
    <name type="scientific">Paraburkholderia edwinii</name>
    <dbReference type="NCBI Taxonomy" id="2861782"/>
    <lineage>
        <taxon>Bacteria</taxon>
        <taxon>Pseudomonadati</taxon>
        <taxon>Pseudomonadota</taxon>
        <taxon>Betaproteobacteria</taxon>
        <taxon>Burkholderiales</taxon>
        <taxon>Burkholderiaceae</taxon>
        <taxon>Paraburkholderia</taxon>
    </lineage>
</organism>
<evidence type="ECO:0000313" key="2">
    <source>
        <dbReference type="EMBL" id="QYD73772.1"/>
    </source>
</evidence>
<keyword evidence="3" id="KW-1185">Reference proteome</keyword>
<accession>A0ABX8UXL5</accession>
<proteinExistence type="predicted"/>
<sequence length="230" mass="24624">MKGTHHTSVSAIAVAVLLVAGCASNNTPNQAEYSGFLPSYSDLQQTQGPDGQTFLRYVNPKLNPTNYSAVIVEPFTMYPKAEPTEQLSQATIDQIRSYGTTCLRQAIGSRVKVVDTPGPGVVKLQVAVTGVASTPEGLKPWQVVPTAFVVSMAVDTVAGAQQQAKLLVEAMSTDSVSGEVLSKVVRTHTGEKLKRVASNEPVITFDSVKPIMDEWCDSVSKTVVQFVKPK</sequence>
<dbReference type="Pfam" id="PF11769">
    <property type="entry name" value="DUF3313"/>
    <property type="match status" value="1"/>
</dbReference>
<dbReference type="Proteomes" id="UP000826462">
    <property type="component" value="Chromosome 2"/>
</dbReference>
<gene>
    <name evidence="2" type="ORF">KZJ38_25795</name>
</gene>
<keyword evidence="1" id="KW-0732">Signal</keyword>
<name>A0ABX8UXL5_9BURK</name>
<evidence type="ECO:0000313" key="3">
    <source>
        <dbReference type="Proteomes" id="UP000826462"/>
    </source>
</evidence>